<proteinExistence type="predicted"/>
<protein>
    <submittedName>
        <fullName evidence="1">Uncharacterized protein</fullName>
    </submittedName>
</protein>
<sequence>MMHFLISWRKIRRKKDPCKHHPFGKLPNRHTLSAFGHITNHPFLFFLPSPGVERGTTNKKLKKSTTKRGLGCFLCLISRYGQLSAFLASSLRSSFHIVNSF</sequence>
<name>A0AAN9RTV4_PSOTE</name>
<reference evidence="1 2" key="1">
    <citation type="submission" date="2024-01" db="EMBL/GenBank/DDBJ databases">
        <title>The genomes of 5 underutilized Papilionoideae crops provide insights into root nodulation and disease resistanc.</title>
        <authorList>
            <person name="Jiang F."/>
        </authorList>
    </citation>
    <scope>NUCLEOTIDE SEQUENCE [LARGE SCALE GENOMIC DNA]</scope>
    <source>
        <strain evidence="1">DUOXIRENSHENG_FW03</strain>
        <tissue evidence="1">Leaves</tissue>
    </source>
</reference>
<organism evidence="1 2">
    <name type="scientific">Psophocarpus tetragonolobus</name>
    <name type="common">Winged bean</name>
    <name type="synonym">Dolichos tetragonolobus</name>
    <dbReference type="NCBI Taxonomy" id="3891"/>
    <lineage>
        <taxon>Eukaryota</taxon>
        <taxon>Viridiplantae</taxon>
        <taxon>Streptophyta</taxon>
        <taxon>Embryophyta</taxon>
        <taxon>Tracheophyta</taxon>
        <taxon>Spermatophyta</taxon>
        <taxon>Magnoliopsida</taxon>
        <taxon>eudicotyledons</taxon>
        <taxon>Gunneridae</taxon>
        <taxon>Pentapetalae</taxon>
        <taxon>rosids</taxon>
        <taxon>fabids</taxon>
        <taxon>Fabales</taxon>
        <taxon>Fabaceae</taxon>
        <taxon>Papilionoideae</taxon>
        <taxon>50 kb inversion clade</taxon>
        <taxon>NPAAA clade</taxon>
        <taxon>indigoferoid/millettioid clade</taxon>
        <taxon>Phaseoleae</taxon>
        <taxon>Psophocarpus</taxon>
    </lineage>
</organism>
<comment type="caution">
    <text evidence="1">The sequence shown here is derived from an EMBL/GenBank/DDBJ whole genome shotgun (WGS) entry which is preliminary data.</text>
</comment>
<evidence type="ECO:0000313" key="1">
    <source>
        <dbReference type="EMBL" id="KAK7383153.1"/>
    </source>
</evidence>
<evidence type="ECO:0000313" key="2">
    <source>
        <dbReference type="Proteomes" id="UP001386955"/>
    </source>
</evidence>
<dbReference type="AlphaFoldDB" id="A0AAN9RTV4"/>
<accession>A0AAN9RTV4</accession>
<dbReference type="Proteomes" id="UP001386955">
    <property type="component" value="Unassembled WGS sequence"/>
</dbReference>
<dbReference type="EMBL" id="JAYMYS010000008">
    <property type="protein sequence ID" value="KAK7383153.1"/>
    <property type="molecule type" value="Genomic_DNA"/>
</dbReference>
<gene>
    <name evidence="1" type="ORF">VNO78_28824</name>
</gene>
<keyword evidence="2" id="KW-1185">Reference proteome</keyword>